<evidence type="ECO:0000256" key="5">
    <source>
        <dbReference type="SAM" id="MobiDB-lite"/>
    </source>
</evidence>
<keyword evidence="2 4" id="KW-0808">Transferase</keyword>
<evidence type="ECO:0000313" key="6">
    <source>
        <dbReference type="EMBL" id="GBC08502.1"/>
    </source>
</evidence>
<feature type="compositionally biased region" description="Acidic residues" evidence="5">
    <location>
        <begin position="240"/>
        <end position="266"/>
    </location>
</feature>
<dbReference type="Proteomes" id="UP000615446">
    <property type="component" value="Unassembled WGS sequence"/>
</dbReference>
<name>A0A2Z6SF65_9GLOM</name>
<dbReference type="PANTHER" id="PTHR12400:SF103">
    <property type="entry name" value="INOSITOL POLYPHOSPHATE MULTIKINASE"/>
    <property type="match status" value="1"/>
</dbReference>
<dbReference type="Gene3D" id="3.30.470.160">
    <property type="entry name" value="Inositol polyphosphate kinase"/>
    <property type="match status" value="1"/>
</dbReference>
<sequence>MSSQEATFQKFDQQLGGHDRLLSVNDGFLIVKPCNSIEKNFYENSVLYPDLAEWIPKYYGSLQLQGVQSESSNLEAIAQNVREGISSQHANVTGVDDILFILWGEDADEAKRQRMTKKSRESTSGTLGIKIVAFQVYRKSSDSFFNFGKEDGYRTTTKTIVSDLAKFFTAEIPIDHRRIVVERFIDDLESCIKIIEKQDIRLIGTSLFFVYEGDPDAFAEALKKEQEQEHETKICNNGYVEEEIDEEEDEEEEEEVEEDEDTDSDCEDTCKITELKIIDFAHSFFREGIGKDEGVLLGLNNTFNYFKQILNEGKYH</sequence>
<dbReference type="Pfam" id="PF03770">
    <property type="entry name" value="IPK"/>
    <property type="match status" value="1"/>
</dbReference>
<dbReference type="EMBL" id="BEXD01004223">
    <property type="protein sequence ID" value="GBC08502.1"/>
    <property type="molecule type" value="Genomic_DNA"/>
</dbReference>
<feature type="region of interest" description="Disordered" evidence="5">
    <location>
        <begin position="239"/>
        <end position="266"/>
    </location>
</feature>
<dbReference type="GO" id="GO:0046854">
    <property type="term" value="P:phosphatidylinositol phosphate biosynthetic process"/>
    <property type="evidence" value="ECO:0007669"/>
    <property type="project" value="TreeGrafter"/>
</dbReference>
<protein>
    <recommendedName>
        <fullName evidence="4">Kinase</fullName>
        <ecNumber evidence="4">2.7.-.-</ecNumber>
    </recommendedName>
</protein>
<evidence type="ECO:0000256" key="1">
    <source>
        <dbReference type="ARBA" id="ARBA00007374"/>
    </source>
</evidence>
<dbReference type="GO" id="GO:0000824">
    <property type="term" value="F:inositol-1,4,5,6-tetrakisphosphate 3-kinase activity"/>
    <property type="evidence" value="ECO:0007669"/>
    <property type="project" value="TreeGrafter"/>
</dbReference>
<accession>A0A2Z6SF65</accession>
<dbReference type="PANTHER" id="PTHR12400">
    <property type="entry name" value="INOSITOL POLYPHOSPHATE KINASE"/>
    <property type="match status" value="1"/>
</dbReference>
<reference evidence="7" key="2">
    <citation type="submission" date="2019-10" db="EMBL/GenBank/DDBJ databases">
        <title>Conservation and host-specific expression of non-tandemly repeated heterogenous ribosome RNA gene in arbuscular mycorrhizal fungi.</title>
        <authorList>
            <person name="Maeda T."/>
            <person name="Kobayashi Y."/>
            <person name="Nakagawa T."/>
            <person name="Ezawa T."/>
            <person name="Yamaguchi K."/>
            <person name="Bino T."/>
            <person name="Nishimoto Y."/>
            <person name="Shigenobu S."/>
            <person name="Kawaguchi M."/>
        </authorList>
    </citation>
    <scope>NUCLEOTIDE SEQUENCE</scope>
    <source>
        <strain evidence="7">HR1</strain>
    </source>
</reference>
<dbReference type="GO" id="GO:0005737">
    <property type="term" value="C:cytoplasm"/>
    <property type="evidence" value="ECO:0007669"/>
    <property type="project" value="TreeGrafter"/>
</dbReference>
<evidence type="ECO:0000256" key="3">
    <source>
        <dbReference type="ARBA" id="ARBA00022777"/>
    </source>
</evidence>
<dbReference type="GO" id="GO:0005634">
    <property type="term" value="C:nucleus"/>
    <property type="evidence" value="ECO:0007669"/>
    <property type="project" value="TreeGrafter"/>
</dbReference>
<dbReference type="AlphaFoldDB" id="A0A2Z6SF65"/>
<organism evidence="6 8">
    <name type="scientific">Rhizophagus clarus</name>
    <dbReference type="NCBI Taxonomy" id="94130"/>
    <lineage>
        <taxon>Eukaryota</taxon>
        <taxon>Fungi</taxon>
        <taxon>Fungi incertae sedis</taxon>
        <taxon>Mucoromycota</taxon>
        <taxon>Glomeromycotina</taxon>
        <taxon>Glomeromycetes</taxon>
        <taxon>Glomerales</taxon>
        <taxon>Glomeraceae</taxon>
        <taxon>Rhizophagus</taxon>
    </lineage>
</organism>
<reference evidence="6 8" key="1">
    <citation type="submission" date="2017-11" db="EMBL/GenBank/DDBJ databases">
        <title>The genome of Rhizophagus clarus HR1 reveals common genetic basis of auxotrophy among arbuscular mycorrhizal fungi.</title>
        <authorList>
            <person name="Kobayashi Y."/>
        </authorList>
    </citation>
    <scope>NUCLEOTIDE SEQUENCE [LARGE SCALE GENOMIC DNA]</scope>
    <source>
        <strain evidence="6 8">HR1</strain>
    </source>
</reference>
<proteinExistence type="inferred from homology"/>
<evidence type="ECO:0000313" key="8">
    <source>
        <dbReference type="Proteomes" id="UP000247702"/>
    </source>
</evidence>
<evidence type="ECO:0000256" key="2">
    <source>
        <dbReference type="ARBA" id="ARBA00022679"/>
    </source>
</evidence>
<dbReference type="InterPro" id="IPR038286">
    <property type="entry name" value="IPK_sf"/>
</dbReference>
<comment type="similarity">
    <text evidence="1 4">Belongs to the inositol phosphokinase (IPK) family.</text>
</comment>
<dbReference type="GO" id="GO:0032958">
    <property type="term" value="P:inositol phosphate biosynthetic process"/>
    <property type="evidence" value="ECO:0007669"/>
    <property type="project" value="InterPro"/>
</dbReference>
<dbReference type="OrthoDB" id="338650at2759"/>
<evidence type="ECO:0000256" key="4">
    <source>
        <dbReference type="RuleBase" id="RU363090"/>
    </source>
</evidence>
<dbReference type="EC" id="2.7.-.-" evidence="4"/>
<gene>
    <name evidence="7" type="ORF">RCL2_000431900</name>
    <name evidence="6" type="ORF">RclHR1_08170010</name>
</gene>
<dbReference type="SUPFAM" id="SSF56104">
    <property type="entry name" value="SAICAR synthase-like"/>
    <property type="match status" value="1"/>
</dbReference>
<dbReference type="Proteomes" id="UP000247702">
    <property type="component" value="Unassembled WGS sequence"/>
</dbReference>
<evidence type="ECO:0000313" key="7">
    <source>
        <dbReference type="EMBL" id="GES76931.1"/>
    </source>
</evidence>
<comment type="caution">
    <text evidence="6">The sequence shown here is derived from an EMBL/GenBank/DDBJ whole genome shotgun (WGS) entry which is preliminary data.</text>
</comment>
<dbReference type="GO" id="GO:0008440">
    <property type="term" value="F:inositol-1,4,5-trisphosphate 3-kinase activity"/>
    <property type="evidence" value="ECO:0007669"/>
    <property type="project" value="TreeGrafter"/>
</dbReference>
<keyword evidence="8" id="KW-1185">Reference proteome</keyword>
<dbReference type="EMBL" id="BLAL01000027">
    <property type="protein sequence ID" value="GES76931.1"/>
    <property type="molecule type" value="Genomic_DNA"/>
</dbReference>
<dbReference type="InterPro" id="IPR005522">
    <property type="entry name" value="IPK"/>
</dbReference>
<dbReference type="STRING" id="94130.A0A2Z6SF65"/>
<keyword evidence="3 4" id="KW-0418">Kinase</keyword>